<evidence type="ECO:0000313" key="1">
    <source>
        <dbReference type="EMBL" id="CAB4159185.1"/>
    </source>
</evidence>
<accession>A0A6J5NPX6</accession>
<reference evidence="1" key="1">
    <citation type="submission" date="2020-04" db="EMBL/GenBank/DDBJ databases">
        <authorList>
            <person name="Chiriac C."/>
            <person name="Salcher M."/>
            <person name="Ghai R."/>
            <person name="Kavagutti S V."/>
        </authorList>
    </citation>
    <scope>NUCLEOTIDE SEQUENCE</scope>
</reference>
<sequence length="41" mass="4982">MKPIIRYGIQGYDGKVFYWTWDKPSKGSFVTERIFIIRKKQ</sequence>
<dbReference type="EMBL" id="LR796676">
    <property type="protein sequence ID" value="CAB4159185.1"/>
    <property type="molecule type" value="Genomic_DNA"/>
</dbReference>
<organism evidence="1">
    <name type="scientific">uncultured Caudovirales phage</name>
    <dbReference type="NCBI Taxonomy" id="2100421"/>
    <lineage>
        <taxon>Viruses</taxon>
        <taxon>Duplodnaviria</taxon>
        <taxon>Heunggongvirae</taxon>
        <taxon>Uroviricota</taxon>
        <taxon>Caudoviricetes</taxon>
        <taxon>Peduoviridae</taxon>
        <taxon>Maltschvirus</taxon>
        <taxon>Maltschvirus maltsch</taxon>
    </lineage>
</organism>
<protein>
    <submittedName>
        <fullName evidence="1">Uncharacterized protein</fullName>
    </submittedName>
</protein>
<gene>
    <name evidence="1" type="ORF">UFOVP713_60</name>
</gene>
<proteinExistence type="predicted"/>
<name>A0A6J5NPX6_9CAUD</name>